<dbReference type="AlphaFoldDB" id="A0AB36RQ17"/>
<name>A0AB36RQ17_NEIME</name>
<organism evidence="1 2">
    <name type="scientific">Neisseria meningitidis</name>
    <dbReference type="NCBI Taxonomy" id="487"/>
    <lineage>
        <taxon>Bacteria</taxon>
        <taxon>Pseudomonadati</taxon>
        <taxon>Pseudomonadota</taxon>
        <taxon>Betaproteobacteria</taxon>
        <taxon>Neisseriales</taxon>
        <taxon>Neisseriaceae</taxon>
        <taxon>Neisseria</taxon>
    </lineage>
</organism>
<dbReference type="EMBL" id="NTLY01000005">
    <property type="protein sequence ID" value="PBJ86952.1"/>
    <property type="molecule type" value="Genomic_DNA"/>
</dbReference>
<evidence type="ECO:0000313" key="2">
    <source>
        <dbReference type="Proteomes" id="UP000217930"/>
    </source>
</evidence>
<reference evidence="1 2" key="1">
    <citation type="journal article" date="2017" name="Clin. Infect. Dis.">
        <title>Increased Risk for Meningococcal Disease among Men who have Sex with Men in the United States, 2012-2015.</title>
        <authorList>
            <person name="Folaranmi T.A."/>
            <person name="Kretz C.B."/>
            <person name="Kamiya H."/>
            <person name="MacNeil J.R."/>
            <person name="Whaley M.J."/>
            <person name="Blain A."/>
            <person name="Antwi M."/>
            <person name="Dorsinville M."/>
            <person name="Pacilli M."/>
            <person name="Smith S."/>
            <person name="Civen R."/>
            <person name="Ngo V."/>
            <person name="Winter K."/>
            <person name="Harriman K."/>
            <person name="Wang X."/>
            <person name="Bowen V.B."/>
            <person name="Patel M."/>
            <person name="Martin S."/>
            <person name="Misegades L."/>
            <person name="Meyer S.A."/>
        </authorList>
    </citation>
    <scope>NUCLEOTIDE SEQUENCE [LARGE SCALE GENOMIC DNA]</scope>
    <source>
        <strain evidence="1 2">M26503</strain>
    </source>
</reference>
<proteinExistence type="predicted"/>
<sequence>MVFMGMSDYEIVDYLRRKEMVQCPHRLNPASFMIKEKRACEYIHDYEKEIEIIKFDEYGMVLDSLGDLND</sequence>
<comment type="caution">
    <text evidence="1">The sequence shown here is derived from an EMBL/GenBank/DDBJ whole genome shotgun (WGS) entry which is preliminary data.</text>
</comment>
<protein>
    <recommendedName>
        <fullName evidence="3">Phage associated protein</fullName>
    </recommendedName>
</protein>
<evidence type="ECO:0008006" key="3">
    <source>
        <dbReference type="Google" id="ProtNLM"/>
    </source>
</evidence>
<evidence type="ECO:0000313" key="1">
    <source>
        <dbReference type="EMBL" id="PBJ86952.1"/>
    </source>
</evidence>
<gene>
    <name evidence="1" type="ORF">CNQ34_13645</name>
</gene>
<dbReference type="Proteomes" id="UP000217930">
    <property type="component" value="Unassembled WGS sequence"/>
</dbReference>
<accession>A0AB36RQ17</accession>